<reference evidence="2" key="1">
    <citation type="submission" date="2013-07" db="EMBL/GenBank/DDBJ databases">
        <title>The genome of an arbuscular mycorrhizal fungus provides insights into the evolution of the oldest plant symbiosis.</title>
        <authorList>
            <consortium name="DOE Joint Genome Institute"/>
            <person name="Tisserant E."/>
            <person name="Malbreil M."/>
            <person name="Kuo A."/>
            <person name="Kohler A."/>
            <person name="Symeonidi A."/>
            <person name="Balestrini R."/>
            <person name="Charron P."/>
            <person name="Duensing N."/>
            <person name="Frei-dit-Frey N."/>
            <person name="Gianinazzi-Pearson V."/>
            <person name="Gilbert B."/>
            <person name="Handa Y."/>
            <person name="Hijri M."/>
            <person name="Kaul R."/>
            <person name="Kawaguchi M."/>
            <person name="Krajinski F."/>
            <person name="Lammers P."/>
            <person name="Lapierre D."/>
            <person name="Masclaux F.G."/>
            <person name="Murat C."/>
            <person name="Morin E."/>
            <person name="Ndikumana S."/>
            <person name="Pagni M."/>
            <person name="Petitpierre D."/>
            <person name="Requena N."/>
            <person name="Rosikiewicz P."/>
            <person name="Riley R."/>
            <person name="Saito K."/>
            <person name="San Clemente H."/>
            <person name="Shapiro H."/>
            <person name="van Tuinen D."/>
            <person name="Becard G."/>
            <person name="Bonfante P."/>
            <person name="Paszkowski U."/>
            <person name="Shachar-Hill Y."/>
            <person name="Young J.P."/>
            <person name="Sanders I.R."/>
            <person name="Henrissat B."/>
            <person name="Rensing S.A."/>
            <person name="Grigoriev I.V."/>
            <person name="Corradi N."/>
            <person name="Roux C."/>
            <person name="Martin F."/>
        </authorList>
    </citation>
    <scope>NUCLEOTIDE SEQUENCE</scope>
    <source>
        <strain evidence="2">DAOM 197198</strain>
    </source>
</reference>
<dbReference type="AlphaFoldDB" id="U9TQE7"/>
<evidence type="ECO:0000313" key="2">
    <source>
        <dbReference type="EMBL" id="ESA05571.1"/>
    </source>
</evidence>
<dbReference type="GO" id="GO:0006310">
    <property type="term" value="P:DNA recombination"/>
    <property type="evidence" value="ECO:0007669"/>
    <property type="project" value="InterPro"/>
</dbReference>
<dbReference type="GO" id="GO:0003677">
    <property type="term" value="F:DNA binding"/>
    <property type="evidence" value="ECO:0007669"/>
    <property type="project" value="InterPro"/>
</dbReference>
<keyword evidence="1" id="KW-0175">Coiled coil</keyword>
<dbReference type="Gene3D" id="3.30.930.30">
    <property type="match status" value="2"/>
</dbReference>
<dbReference type="Pfam" id="PF01076">
    <property type="entry name" value="Mob_Pre"/>
    <property type="match status" value="2"/>
</dbReference>
<gene>
    <name evidence="2" type="ORF">GLOINDRAFT_35368</name>
</gene>
<sequence>MAYAILRVQKLKTMGDIGGSLSHNYRNRLTLNADSDRTHLNNHDLDTNEKCMTAIRDRIPEKRRKDAVLCIEHLITASPEWDGTSIHRDETTPHLVAYVVPIDEITGNLNAKKFIGGTRNVLSEMQTNFAKTVSDLGLDRGREKSLAKHNSIKNYYATVNTNIDEATRKKNEVDLHAAINASFDEYKRKQKKLIDDMYSQYLRLQSENNALRDKYNKLIAKTMSFSEFLNVADANEINKTKDFLRERTIELTKDREIAAQFKIEMTKIREKA</sequence>
<organism evidence="2">
    <name type="scientific">Rhizophagus irregularis (strain DAOM 181602 / DAOM 197198 / MUCL 43194)</name>
    <name type="common">Arbuscular mycorrhizal fungus</name>
    <name type="synonym">Glomus intraradices</name>
    <dbReference type="NCBI Taxonomy" id="747089"/>
    <lineage>
        <taxon>Eukaryota</taxon>
        <taxon>Fungi</taxon>
        <taxon>Fungi incertae sedis</taxon>
        <taxon>Mucoromycota</taxon>
        <taxon>Glomeromycotina</taxon>
        <taxon>Glomeromycetes</taxon>
        <taxon>Glomerales</taxon>
        <taxon>Glomeraceae</taxon>
        <taxon>Rhizophagus</taxon>
    </lineage>
</organism>
<dbReference type="EMBL" id="KI292856">
    <property type="protein sequence ID" value="ESA05571.1"/>
    <property type="molecule type" value="Genomic_DNA"/>
</dbReference>
<proteinExistence type="predicted"/>
<dbReference type="HOGENOM" id="CLU_1028800_0_0_1"/>
<feature type="non-terminal residue" evidence="2">
    <location>
        <position position="272"/>
    </location>
</feature>
<evidence type="ECO:0000256" key="1">
    <source>
        <dbReference type="SAM" id="Coils"/>
    </source>
</evidence>
<dbReference type="InterPro" id="IPR001668">
    <property type="entry name" value="Mob_Pre"/>
</dbReference>
<evidence type="ECO:0008006" key="3">
    <source>
        <dbReference type="Google" id="ProtNLM"/>
    </source>
</evidence>
<protein>
    <recommendedName>
        <fullName evidence="3">Plasmid recombination enzyme</fullName>
    </recommendedName>
</protein>
<accession>U9TQE7</accession>
<dbReference type="CDD" id="cd17242">
    <property type="entry name" value="MobM_relaxase"/>
    <property type="match status" value="1"/>
</dbReference>
<feature type="coiled-coil region" evidence="1">
    <location>
        <begin position="194"/>
        <end position="221"/>
    </location>
</feature>
<name>U9TQE7_RHIID</name>